<evidence type="ECO:0000313" key="5">
    <source>
        <dbReference type="EMBL" id="GGO66642.1"/>
    </source>
</evidence>
<evidence type="ECO:0000256" key="1">
    <source>
        <dbReference type="ARBA" id="ARBA00023015"/>
    </source>
</evidence>
<evidence type="ECO:0000256" key="2">
    <source>
        <dbReference type="ARBA" id="ARBA00023125"/>
    </source>
</evidence>
<dbReference type="InterPro" id="IPR000524">
    <property type="entry name" value="Tscrpt_reg_HTH_GntR"/>
</dbReference>
<sequence length="261" mass="28286">MKTTSRARSEGDGSRAALLPVDRIRPAYQQVADQLRDLVISGGLAPGDRLPAEGELAGMFGASRSTVRQALGLLATRGLITVGPGGSFVSRMESSQVSDYLETSLGLVSGSEGISMADMMEAREILEVPAARLAAARHDELHLALLRATLEREAHTHGREAKFREHRSFHKLIVAAAGNALLTVMTEPVFKVLETRFVRPDIPARFWPEIDGEHAGILGHIERGEADLAADAMRRHLAALRGVYHDTGQLQAGARFSRQAR</sequence>
<dbReference type="SMART" id="SM00345">
    <property type="entry name" value="HTH_GNTR"/>
    <property type="match status" value="1"/>
</dbReference>
<dbReference type="Gene3D" id="1.10.10.10">
    <property type="entry name" value="Winged helix-like DNA-binding domain superfamily/Winged helix DNA-binding domain"/>
    <property type="match status" value="1"/>
</dbReference>
<reference evidence="5" key="2">
    <citation type="submission" date="2020-09" db="EMBL/GenBank/DDBJ databases">
        <authorList>
            <person name="Sun Q."/>
            <person name="Zhou Y."/>
        </authorList>
    </citation>
    <scope>NUCLEOTIDE SEQUENCE</scope>
    <source>
        <strain evidence="5">CGMCC 4.7368</strain>
    </source>
</reference>
<keyword evidence="1" id="KW-0805">Transcription regulation</keyword>
<evidence type="ECO:0000259" key="4">
    <source>
        <dbReference type="PROSITE" id="PS50949"/>
    </source>
</evidence>
<dbReference type="PANTHER" id="PTHR43537">
    <property type="entry name" value="TRANSCRIPTIONAL REGULATOR, GNTR FAMILY"/>
    <property type="match status" value="1"/>
</dbReference>
<dbReference type="Pfam" id="PF07729">
    <property type="entry name" value="FCD"/>
    <property type="match status" value="1"/>
</dbReference>
<dbReference type="GO" id="GO:0003677">
    <property type="term" value="F:DNA binding"/>
    <property type="evidence" value="ECO:0007669"/>
    <property type="project" value="UniProtKB-KW"/>
</dbReference>
<gene>
    <name evidence="5" type="ORF">GCM10012289_21150</name>
</gene>
<organism evidence="5 6">
    <name type="scientific">Nonomuraea cavernae</name>
    <dbReference type="NCBI Taxonomy" id="2045107"/>
    <lineage>
        <taxon>Bacteria</taxon>
        <taxon>Bacillati</taxon>
        <taxon>Actinomycetota</taxon>
        <taxon>Actinomycetes</taxon>
        <taxon>Streptosporangiales</taxon>
        <taxon>Streptosporangiaceae</taxon>
        <taxon>Nonomuraea</taxon>
    </lineage>
</organism>
<dbReference type="PANTHER" id="PTHR43537:SF5">
    <property type="entry name" value="UXU OPERON TRANSCRIPTIONAL REGULATOR"/>
    <property type="match status" value="1"/>
</dbReference>
<dbReference type="SUPFAM" id="SSF46785">
    <property type="entry name" value="Winged helix' DNA-binding domain"/>
    <property type="match status" value="1"/>
</dbReference>
<dbReference type="SUPFAM" id="SSF48008">
    <property type="entry name" value="GntR ligand-binding domain-like"/>
    <property type="match status" value="1"/>
</dbReference>
<dbReference type="Proteomes" id="UP000646523">
    <property type="component" value="Unassembled WGS sequence"/>
</dbReference>
<dbReference type="InterPro" id="IPR011711">
    <property type="entry name" value="GntR_C"/>
</dbReference>
<dbReference type="InterPro" id="IPR036390">
    <property type="entry name" value="WH_DNA-bd_sf"/>
</dbReference>
<reference evidence="5" key="1">
    <citation type="journal article" date="2014" name="Int. J. Syst. Evol. Microbiol.">
        <title>Complete genome sequence of Corynebacterium casei LMG S-19264T (=DSM 44701T), isolated from a smear-ripened cheese.</title>
        <authorList>
            <consortium name="US DOE Joint Genome Institute (JGI-PGF)"/>
            <person name="Walter F."/>
            <person name="Albersmeier A."/>
            <person name="Kalinowski J."/>
            <person name="Ruckert C."/>
        </authorList>
    </citation>
    <scope>NUCLEOTIDE SEQUENCE</scope>
    <source>
        <strain evidence="5">CGMCC 4.7368</strain>
    </source>
</reference>
<feature type="domain" description="HTH gntR-type" evidence="4">
    <location>
        <begin position="25"/>
        <end position="92"/>
    </location>
</feature>
<dbReference type="Gene3D" id="1.20.120.530">
    <property type="entry name" value="GntR ligand-binding domain-like"/>
    <property type="match status" value="1"/>
</dbReference>
<dbReference type="InterPro" id="IPR036388">
    <property type="entry name" value="WH-like_DNA-bd_sf"/>
</dbReference>
<evidence type="ECO:0000313" key="6">
    <source>
        <dbReference type="Proteomes" id="UP000646523"/>
    </source>
</evidence>
<dbReference type="EMBL" id="BMNH01000004">
    <property type="protein sequence ID" value="GGO66642.1"/>
    <property type="molecule type" value="Genomic_DNA"/>
</dbReference>
<dbReference type="CDD" id="cd07377">
    <property type="entry name" value="WHTH_GntR"/>
    <property type="match status" value="1"/>
</dbReference>
<dbReference type="InterPro" id="IPR008920">
    <property type="entry name" value="TF_FadR/GntR_C"/>
</dbReference>
<name>A0A917YWV7_9ACTN</name>
<dbReference type="PRINTS" id="PR00035">
    <property type="entry name" value="HTHGNTR"/>
</dbReference>
<dbReference type="SMART" id="SM00895">
    <property type="entry name" value="FCD"/>
    <property type="match status" value="1"/>
</dbReference>
<evidence type="ECO:0000256" key="3">
    <source>
        <dbReference type="ARBA" id="ARBA00023163"/>
    </source>
</evidence>
<keyword evidence="2" id="KW-0238">DNA-binding</keyword>
<dbReference type="GO" id="GO:0003700">
    <property type="term" value="F:DNA-binding transcription factor activity"/>
    <property type="evidence" value="ECO:0007669"/>
    <property type="project" value="InterPro"/>
</dbReference>
<accession>A0A917YWV7</accession>
<keyword evidence="6" id="KW-1185">Reference proteome</keyword>
<dbReference type="Pfam" id="PF00392">
    <property type="entry name" value="GntR"/>
    <property type="match status" value="1"/>
</dbReference>
<keyword evidence="3" id="KW-0804">Transcription</keyword>
<dbReference type="RefSeq" id="WP_189123828.1">
    <property type="nucleotide sequence ID" value="NZ_BMNH01000004.1"/>
</dbReference>
<protein>
    <submittedName>
        <fullName evidence="5">GntR family transcriptional regulator</fullName>
    </submittedName>
</protein>
<proteinExistence type="predicted"/>
<dbReference type="AlphaFoldDB" id="A0A917YWV7"/>
<comment type="caution">
    <text evidence="5">The sequence shown here is derived from an EMBL/GenBank/DDBJ whole genome shotgun (WGS) entry which is preliminary data.</text>
</comment>
<dbReference type="PROSITE" id="PS50949">
    <property type="entry name" value="HTH_GNTR"/>
    <property type="match status" value="1"/>
</dbReference>